<evidence type="ECO:0000313" key="3">
    <source>
        <dbReference type="Proteomes" id="UP000270924"/>
    </source>
</evidence>
<dbReference type="InterPro" id="IPR029063">
    <property type="entry name" value="SAM-dependent_MTases_sf"/>
</dbReference>
<dbReference type="Pfam" id="PF21149">
    <property type="entry name" value="FAS_pseudo-KR"/>
    <property type="match status" value="1"/>
</dbReference>
<name>A0A3P7DS78_WUCBA</name>
<reference evidence="2 3" key="1">
    <citation type="submission" date="2018-11" db="EMBL/GenBank/DDBJ databases">
        <authorList>
            <consortium name="Pathogen Informatics"/>
        </authorList>
    </citation>
    <scope>NUCLEOTIDE SEQUENCE [LARGE SCALE GENOMIC DNA]</scope>
</reference>
<protein>
    <recommendedName>
        <fullName evidence="1">Fatty acid synthase pseudo-KR domain-containing protein</fullName>
    </recommendedName>
</protein>
<dbReference type="Gene3D" id="3.90.180.10">
    <property type="entry name" value="Medium-chain alcohol dehydrogenases, catalytic domain"/>
    <property type="match status" value="1"/>
</dbReference>
<evidence type="ECO:0000313" key="2">
    <source>
        <dbReference type="EMBL" id="VDM12860.1"/>
    </source>
</evidence>
<dbReference type="InParanoid" id="A0A3P7DS78"/>
<dbReference type="AlphaFoldDB" id="A0A3P7DS78"/>
<feature type="non-terminal residue" evidence="2">
    <location>
        <position position="727"/>
    </location>
</feature>
<evidence type="ECO:0000259" key="1">
    <source>
        <dbReference type="Pfam" id="PF21149"/>
    </source>
</evidence>
<keyword evidence="3" id="KW-1185">Reference proteome</keyword>
<dbReference type="Gene3D" id="3.40.50.150">
    <property type="entry name" value="Vaccinia Virus protein VP39"/>
    <property type="match status" value="1"/>
</dbReference>
<organism evidence="2 3">
    <name type="scientific">Wuchereria bancrofti</name>
    <dbReference type="NCBI Taxonomy" id="6293"/>
    <lineage>
        <taxon>Eukaryota</taxon>
        <taxon>Metazoa</taxon>
        <taxon>Ecdysozoa</taxon>
        <taxon>Nematoda</taxon>
        <taxon>Chromadorea</taxon>
        <taxon>Rhabditida</taxon>
        <taxon>Spirurina</taxon>
        <taxon>Spiruromorpha</taxon>
        <taxon>Filarioidea</taxon>
        <taxon>Onchocercidae</taxon>
        <taxon>Wuchereria</taxon>
    </lineage>
</organism>
<dbReference type="InterPro" id="IPR042104">
    <property type="entry name" value="PKS_dehydratase_sf"/>
</dbReference>
<sequence length="727" mass="83463">MIILLSVRLDVIVTPGNGYFEILDGDQLAASGYIRIVDEDVPFYYKNIQEIQTSEIAERIELDTEDAYKEFLLRGYEYGQAFRGIYRACNSGERGMLYWTGNWVTFLDSLLQTALLAERADSLRLPTRVRYLRIDPVKHMEHIQERDGIQVIELRNDVATNGCIAGGVECCDLTAHTVARRLQSSGQLYYEKIYFTKHFDMKAFDEFPQIREELNAYRDFLRSLLANGLAKWEVNGCLKELTNGALLSDAVRKFTKFMNPVSEAEHKRWLDDSQSPVATVFDEIFTIEIGNNPKDFENKVAEKMQSMLKIFNVDRLWSAAIVHDRILKTIQDTCIENSTGHNCKACALEFNSTEQLKFCVDAVNSHPLLEVEWLCVGPKVDDMDESTLVQLGVKKITAVLDDKQFVPAAEIKNCDIIILDKILSQKKDVVRYLSRCKEMLRDDGFIILVETTSDYEIALAIQGLSAETISISDSGRIYGAYFTHDQLLKLFEECEFCLCNYQSDPSMMTTMYAIRKIPSQPREPIVIDVDDIKEFTWIEPLQKAIEERLNEPDYKTIWLTSTTVRNNGLLGLALCFKQKDLPGVLPLISQNLYELKNCRFSEENLKSNRFRTLIDMSVKKENRTGPAQIGMENESVKQLVKLDLHANNYRDGVWGSMRHLVVKEDEMHLYKDVEHAFINTLIRGDVSSLTWFESPNQFFEDTCQKNPSIELCNVYYSAINFRDVMLA</sequence>
<proteinExistence type="predicted"/>
<accession>A0A3P7DS78</accession>
<dbReference type="InterPro" id="IPR049391">
    <property type="entry name" value="FAS_pseudo-KR"/>
</dbReference>
<dbReference type="Gene3D" id="3.10.129.110">
    <property type="entry name" value="Polyketide synthase dehydratase"/>
    <property type="match status" value="1"/>
</dbReference>
<dbReference type="SUPFAM" id="SSF53335">
    <property type="entry name" value="S-adenosyl-L-methionine-dependent methyltransferases"/>
    <property type="match status" value="1"/>
</dbReference>
<feature type="domain" description="Fatty acid synthase pseudo-KR" evidence="1">
    <location>
        <begin position="534"/>
        <end position="661"/>
    </location>
</feature>
<dbReference type="OMA" id="QIGMENE"/>
<gene>
    <name evidence="2" type="ORF">WBA_LOCUS6246</name>
</gene>
<dbReference type="Proteomes" id="UP000270924">
    <property type="component" value="Unassembled WGS sequence"/>
</dbReference>
<dbReference type="Gene3D" id="3.40.50.720">
    <property type="entry name" value="NAD(P)-binding Rossmann-like Domain"/>
    <property type="match status" value="1"/>
</dbReference>
<dbReference type="EMBL" id="UYWW01003572">
    <property type="protein sequence ID" value="VDM12860.1"/>
    <property type="molecule type" value="Genomic_DNA"/>
</dbReference>
<dbReference type="OrthoDB" id="329835at2759"/>